<dbReference type="InterPro" id="IPR008139">
    <property type="entry name" value="SaposinB_dom"/>
</dbReference>
<reference evidence="5" key="1">
    <citation type="submission" date="2021-02" db="EMBL/GenBank/DDBJ databases">
        <authorList>
            <person name="Nowell W R."/>
        </authorList>
    </citation>
    <scope>NUCLEOTIDE SEQUENCE</scope>
</reference>
<keyword evidence="1" id="KW-1015">Disulfide bond</keyword>
<organism evidence="5 7">
    <name type="scientific">Adineta ricciae</name>
    <name type="common">Rotifer</name>
    <dbReference type="NCBI Taxonomy" id="249248"/>
    <lineage>
        <taxon>Eukaryota</taxon>
        <taxon>Metazoa</taxon>
        <taxon>Spiralia</taxon>
        <taxon>Gnathifera</taxon>
        <taxon>Rotifera</taxon>
        <taxon>Eurotatoria</taxon>
        <taxon>Bdelloidea</taxon>
        <taxon>Adinetida</taxon>
        <taxon>Adinetidae</taxon>
        <taxon>Adineta</taxon>
    </lineage>
</organism>
<feature type="chain" id="PRO_5035608028" description="Saposin B-type domain-containing protein" evidence="2">
    <location>
        <begin position="19"/>
        <end position="254"/>
    </location>
</feature>
<dbReference type="EMBL" id="CAJNOR010001486">
    <property type="protein sequence ID" value="CAF1151220.1"/>
    <property type="molecule type" value="Genomic_DNA"/>
</dbReference>
<protein>
    <recommendedName>
        <fullName evidence="3">Saposin B-type domain-containing protein</fullName>
    </recommendedName>
</protein>
<evidence type="ECO:0000313" key="6">
    <source>
        <dbReference type="Proteomes" id="UP000663828"/>
    </source>
</evidence>
<keyword evidence="2" id="KW-0732">Signal</keyword>
<feature type="signal peptide" evidence="2">
    <location>
        <begin position="1"/>
        <end position="18"/>
    </location>
</feature>
<evidence type="ECO:0000256" key="2">
    <source>
        <dbReference type="SAM" id="SignalP"/>
    </source>
</evidence>
<dbReference type="AlphaFoldDB" id="A0A815PMN3"/>
<evidence type="ECO:0000259" key="3">
    <source>
        <dbReference type="PROSITE" id="PS50015"/>
    </source>
</evidence>
<name>A0A815PMN3_ADIRI</name>
<keyword evidence="6" id="KW-1185">Reference proteome</keyword>
<dbReference type="Proteomes" id="UP000663828">
    <property type="component" value="Unassembled WGS sequence"/>
</dbReference>
<feature type="domain" description="Saposin B-type" evidence="3">
    <location>
        <begin position="41"/>
        <end position="129"/>
    </location>
</feature>
<dbReference type="EMBL" id="CAJNOJ010000445">
    <property type="protein sequence ID" value="CAF1450853.1"/>
    <property type="molecule type" value="Genomic_DNA"/>
</dbReference>
<comment type="caution">
    <text evidence="5">The sequence shown here is derived from an EMBL/GenBank/DDBJ whole genome shotgun (WGS) entry which is preliminary data.</text>
</comment>
<dbReference type="OrthoDB" id="17754at2759"/>
<dbReference type="PROSITE" id="PS50015">
    <property type="entry name" value="SAP_B"/>
    <property type="match status" value="1"/>
</dbReference>
<evidence type="ECO:0000313" key="5">
    <source>
        <dbReference type="EMBL" id="CAF1450853.1"/>
    </source>
</evidence>
<accession>A0A815PMN3</accession>
<evidence type="ECO:0000313" key="4">
    <source>
        <dbReference type="EMBL" id="CAF1151220.1"/>
    </source>
</evidence>
<proteinExistence type="predicted"/>
<gene>
    <name evidence="5" type="ORF">EDS130_LOCUS39508</name>
    <name evidence="4" type="ORF">XAT740_LOCUS20961</name>
</gene>
<evidence type="ECO:0000313" key="7">
    <source>
        <dbReference type="Proteomes" id="UP000663852"/>
    </source>
</evidence>
<evidence type="ECO:0000256" key="1">
    <source>
        <dbReference type="ARBA" id="ARBA00023157"/>
    </source>
</evidence>
<sequence length="254" mass="27895">MYKILSLIILFICGSAVARQSGMLSSSISRIMPSATQNVKSADLCSTCVSTFDMLIYFVIDGIMELGIATTCDDLCQYVTQKSQSPYLEAICSIGCDIVGINEFIRIATKVDLDPIYFCELLTICPINDHGDAKIKAFVISPPHATASTKFVFDVTFQSVNGTGTGQLLYTVKPVDDLKISSFLLMEEKKPGLYAERFAIDTTPDPDCESDINPCEEWLPGVYNVTVMICNGECNSQHPHSQVYDTVKGSFQID</sequence>
<dbReference type="Proteomes" id="UP000663852">
    <property type="component" value="Unassembled WGS sequence"/>
</dbReference>